<dbReference type="CDD" id="cd11290">
    <property type="entry name" value="gelsolin_S1_like"/>
    <property type="match status" value="1"/>
</dbReference>
<evidence type="ECO:0000313" key="3">
    <source>
        <dbReference type="EMBL" id="CAD8377620.1"/>
    </source>
</evidence>
<dbReference type="InterPro" id="IPR007123">
    <property type="entry name" value="Gelsolin-like_dom"/>
</dbReference>
<feature type="domain" description="Gelsolin-like" evidence="2">
    <location>
        <begin position="190"/>
        <end position="258"/>
    </location>
</feature>
<dbReference type="GO" id="GO:0005546">
    <property type="term" value="F:phosphatidylinositol-4,5-bisphosphate binding"/>
    <property type="evidence" value="ECO:0007669"/>
    <property type="project" value="TreeGrafter"/>
</dbReference>
<keyword evidence="1" id="KW-0677">Repeat</keyword>
<dbReference type="EMBL" id="HBEJ01016474">
    <property type="protein sequence ID" value="CAD8377620.1"/>
    <property type="molecule type" value="Transcribed_RNA"/>
</dbReference>
<protein>
    <recommendedName>
        <fullName evidence="2">Gelsolin-like domain-containing protein</fullName>
    </recommendedName>
</protein>
<organism evidence="3">
    <name type="scientific">Minutocellus polymorphus</name>
    <dbReference type="NCBI Taxonomy" id="265543"/>
    <lineage>
        <taxon>Eukaryota</taxon>
        <taxon>Sar</taxon>
        <taxon>Stramenopiles</taxon>
        <taxon>Ochrophyta</taxon>
        <taxon>Bacillariophyta</taxon>
        <taxon>Mediophyceae</taxon>
        <taxon>Cymatosirophycidae</taxon>
        <taxon>Cymatosirales</taxon>
        <taxon>Cymatosiraceae</taxon>
        <taxon>Minutocellus</taxon>
    </lineage>
</organism>
<dbReference type="PANTHER" id="PTHR11977">
    <property type="entry name" value="VILLIN"/>
    <property type="match status" value="1"/>
</dbReference>
<sequence length="374" mass="41624">MDTPIEESNLAHIGSDEDKAAREAAAKCEVNWEGAGEEVGLQVWRVENTRDENDSPKFGIKPWPESKYGQFHRGDSYIVLQTTEDEGGSALLWDIYFWIGSESSQDEYGVAAYKANELDDLLGTAPVQHREVEGMESEDFTNCFSRGVQYLEGGVASGFRDVDPDSASVELPTRLFRVHKAGRQVRSFQVPTTFKSLNEGDAFLLDCDSGKKIFTWYGTEANPFEKNKAGEMAHNMASNRHGHCVVEIDIDNDNEEFWQALGGRGHIKPASEAADAVVPEYQLAMYSVSHEGGQLKIDQVEPTMGNLETNKVFIVDDGPKVFVWVGKESSTDESRQAMLILEKHLNALGRSKTTSVMRVLEGQEHRGSFAKVFK</sequence>
<proteinExistence type="predicted"/>
<dbReference type="Pfam" id="PF00626">
    <property type="entry name" value="Gelsolin"/>
    <property type="match status" value="3"/>
</dbReference>
<evidence type="ECO:0000256" key="1">
    <source>
        <dbReference type="ARBA" id="ARBA00022737"/>
    </source>
</evidence>
<dbReference type="GO" id="GO:0008154">
    <property type="term" value="P:actin polymerization or depolymerization"/>
    <property type="evidence" value="ECO:0007669"/>
    <property type="project" value="TreeGrafter"/>
</dbReference>
<dbReference type="Gene3D" id="3.40.20.10">
    <property type="entry name" value="Severin"/>
    <property type="match status" value="3"/>
</dbReference>
<dbReference type="AlphaFoldDB" id="A0A6U0KVE9"/>
<dbReference type="PRINTS" id="PR00597">
    <property type="entry name" value="GELSOLIN"/>
</dbReference>
<dbReference type="GO" id="GO:0015629">
    <property type="term" value="C:actin cytoskeleton"/>
    <property type="evidence" value="ECO:0007669"/>
    <property type="project" value="TreeGrafter"/>
</dbReference>
<dbReference type="GO" id="GO:0051016">
    <property type="term" value="P:barbed-end actin filament capping"/>
    <property type="evidence" value="ECO:0007669"/>
    <property type="project" value="TreeGrafter"/>
</dbReference>
<dbReference type="InterPro" id="IPR007122">
    <property type="entry name" value="Villin/Gelsolin"/>
</dbReference>
<dbReference type="InterPro" id="IPR029006">
    <property type="entry name" value="ADF-H/Gelsolin-like_dom_sf"/>
</dbReference>
<name>A0A6U0KVE9_9STRA</name>
<dbReference type="GO" id="GO:0051015">
    <property type="term" value="F:actin filament binding"/>
    <property type="evidence" value="ECO:0007669"/>
    <property type="project" value="InterPro"/>
</dbReference>
<feature type="domain" description="Gelsolin-like" evidence="2">
    <location>
        <begin position="300"/>
        <end position="366"/>
    </location>
</feature>
<accession>A0A6U0KVE9</accession>
<dbReference type="PANTHER" id="PTHR11977:SF51">
    <property type="entry name" value="PROTEIN FLIGHTLESS-1 HOMOLOG"/>
    <property type="match status" value="1"/>
</dbReference>
<dbReference type="SUPFAM" id="SSF55753">
    <property type="entry name" value="Actin depolymerizing proteins"/>
    <property type="match status" value="3"/>
</dbReference>
<reference evidence="3" key="1">
    <citation type="submission" date="2021-01" db="EMBL/GenBank/DDBJ databases">
        <authorList>
            <person name="Corre E."/>
            <person name="Pelletier E."/>
            <person name="Niang G."/>
            <person name="Scheremetjew M."/>
            <person name="Finn R."/>
            <person name="Kale V."/>
            <person name="Holt S."/>
            <person name="Cochrane G."/>
            <person name="Meng A."/>
            <person name="Brown T."/>
            <person name="Cohen L."/>
        </authorList>
    </citation>
    <scope>NUCLEOTIDE SEQUENCE</scope>
    <source>
        <strain evidence="3">CCMP3303</strain>
    </source>
</reference>
<dbReference type="SMART" id="SM00262">
    <property type="entry name" value="GEL"/>
    <property type="match status" value="3"/>
</dbReference>
<gene>
    <name evidence="3" type="ORF">MPOL1434_LOCUS9615</name>
</gene>
<dbReference type="GO" id="GO:0051014">
    <property type="term" value="P:actin filament severing"/>
    <property type="evidence" value="ECO:0007669"/>
    <property type="project" value="TreeGrafter"/>
</dbReference>
<feature type="domain" description="Gelsolin-like" evidence="2">
    <location>
        <begin position="65"/>
        <end position="140"/>
    </location>
</feature>
<evidence type="ECO:0000259" key="2">
    <source>
        <dbReference type="Pfam" id="PF00626"/>
    </source>
</evidence>
<dbReference type="GO" id="GO:0005737">
    <property type="term" value="C:cytoplasm"/>
    <property type="evidence" value="ECO:0007669"/>
    <property type="project" value="TreeGrafter"/>
</dbReference>